<keyword evidence="9" id="KW-1278">Translocase</keyword>
<keyword evidence="3" id="KW-0813">Transport</keyword>
<keyword evidence="4" id="KW-1003">Cell membrane</keyword>
<dbReference type="SUPFAM" id="SSF52540">
    <property type="entry name" value="P-loop containing nucleoside triphosphate hydrolases"/>
    <property type="match status" value="2"/>
</dbReference>
<dbReference type="PROSITE" id="PS50893">
    <property type="entry name" value="ABC_TRANSPORTER_2"/>
    <property type="match status" value="2"/>
</dbReference>
<name>A0A8J2Z217_9GAMM</name>
<evidence type="ECO:0000256" key="10">
    <source>
        <dbReference type="ARBA" id="ARBA00023136"/>
    </source>
</evidence>
<dbReference type="InterPro" id="IPR017871">
    <property type="entry name" value="ABC_transporter-like_CS"/>
</dbReference>
<dbReference type="Pfam" id="PF00005">
    <property type="entry name" value="ABC_tran"/>
    <property type="match status" value="2"/>
</dbReference>
<evidence type="ECO:0000256" key="8">
    <source>
        <dbReference type="ARBA" id="ARBA00022840"/>
    </source>
</evidence>
<dbReference type="OrthoDB" id="9805029at2"/>
<keyword evidence="13" id="KW-1185">Reference proteome</keyword>
<feature type="domain" description="ABC transporter" evidence="11">
    <location>
        <begin position="10"/>
        <end position="246"/>
    </location>
</feature>
<dbReference type="FunFam" id="3.40.50.300:FF:000127">
    <property type="entry name" value="Ribose import ATP-binding protein RbsA"/>
    <property type="match status" value="1"/>
</dbReference>
<protein>
    <submittedName>
        <fullName evidence="12">Ribose import ATP-binding protein RbsA</fullName>
    </submittedName>
</protein>
<evidence type="ECO:0000256" key="5">
    <source>
        <dbReference type="ARBA" id="ARBA00022597"/>
    </source>
</evidence>
<dbReference type="Gene3D" id="3.40.50.300">
    <property type="entry name" value="P-loop containing nucleotide triphosphate hydrolases"/>
    <property type="match status" value="2"/>
</dbReference>
<reference evidence="12" key="1">
    <citation type="journal article" date="2014" name="Int. J. Syst. Evol. Microbiol.">
        <title>Complete genome sequence of Corynebacterium casei LMG S-19264T (=DSM 44701T), isolated from a smear-ripened cheese.</title>
        <authorList>
            <consortium name="US DOE Joint Genome Institute (JGI-PGF)"/>
            <person name="Walter F."/>
            <person name="Albersmeier A."/>
            <person name="Kalinowski J."/>
            <person name="Ruckert C."/>
        </authorList>
    </citation>
    <scope>NUCLEOTIDE SEQUENCE</scope>
    <source>
        <strain evidence="12">CGMCC 1.15758</strain>
    </source>
</reference>
<dbReference type="EMBL" id="BMJS01000001">
    <property type="protein sequence ID" value="GGF88729.1"/>
    <property type="molecule type" value="Genomic_DNA"/>
</dbReference>
<dbReference type="CDD" id="cd03216">
    <property type="entry name" value="ABC_Carb_Monos_I"/>
    <property type="match status" value="1"/>
</dbReference>
<feature type="domain" description="ABC transporter" evidence="11">
    <location>
        <begin position="261"/>
        <end position="499"/>
    </location>
</feature>
<dbReference type="GO" id="GO:0005524">
    <property type="term" value="F:ATP binding"/>
    <property type="evidence" value="ECO:0007669"/>
    <property type="project" value="UniProtKB-KW"/>
</dbReference>
<evidence type="ECO:0000313" key="12">
    <source>
        <dbReference type="EMBL" id="GGF88729.1"/>
    </source>
</evidence>
<sequence length="502" mass="55582">MQRHEDQCVLRLENIRKSFPGTKALDGVSLSAYRGKVMGLLGENGAGKSTLMKVLNGIYQKDEGEIYCFGQKVEFDGIAKAQAAGIAMVHQEPHILPDLTIAENVLLGREVMRNRLSIDWKATYHKVDKILHGLHMKQKASNLANNLSIGDQKLLELAKALSLDAQIIVMDEPTDALTEKEVRRLFEIIKKLCAEGKCIIYISHRMEEIFEICDDITIMRDGQFIIESKTDTLTHEQIIEKMVGRKMAALSSTEHTQISEQPMQQLFKAESISNDKIKPASFVIHQGEVLGVYGLIGAGRTELARSIYGCHPIKKGQMTLAGEVIRVNNPTQALAHGIVYISEDRKVDGLVLGASVKENMTLASLKKLSNAFGHIDRSQEKEVVSKYIDQLKIKTPNQDQLVSNLSGGNQQKIAIAKGLLCQPKLLILDEPTRGIDVAAKREIYRLIHALKAQGLAILFISSEMPEVIGLSDRMLVMREGEIKGELMADNISQAAVMKLAIA</sequence>
<dbReference type="InterPro" id="IPR003593">
    <property type="entry name" value="AAA+_ATPase"/>
</dbReference>
<evidence type="ECO:0000313" key="13">
    <source>
        <dbReference type="Proteomes" id="UP000636949"/>
    </source>
</evidence>
<evidence type="ECO:0000256" key="1">
    <source>
        <dbReference type="ARBA" id="ARBA00004202"/>
    </source>
</evidence>
<dbReference type="InterPro" id="IPR050107">
    <property type="entry name" value="ABC_carbohydrate_import_ATPase"/>
</dbReference>
<dbReference type="GO" id="GO:0016887">
    <property type="term" value="F:ATP hydrolysis activity"/>
    <property type="evidence" value="ECO:0007669"/>
    <property type="project" value="InterPro"/>
</dbReference>
<organism evidence="12 13">
    <name type="scientific">Cysteiniphilum litorale</name>
    <dbReference type="NCBI Taxonomy" id="2056700"/>
    <lineage>
        <taxon>Bacteria</taxon>
        <taxon>Pseudomonadati</taxon>
        <taxon>Pseudomonadota</taxon>
        <taxon>Gammaproteobacteria</taxon>
        <taxon>Thiotrichales</taxon>
        <taxon>Fastidiosibacteraceae</taxon>
        <taxon>Cysteiniphilum</taxon>
    </lineage>
</organism>
<evidence type="ECO:0000256" key="3">
    <source>
        <dbReference type="ARBA" id="ARBA00022448"/>
    </source>
</evidence>
<reference evidence="12" key="2">
    <citation type="submission" date="2020-09" db="EMBL/GenBank/DDBJ databases">
        <authorList>
            <person name="Sun Q."/>
            <person name="Zhou Y."/>
        </authorList>
    </citation>
    <scope>NUCLEOTIDE SEQUENCE</scope>
    <source>
        <strain evidence="12">CGMCC 1.15758</strain>
    </source>
</reference>
<comment type="caution">
    <text evidence="12">The sequence shown here is derived from an EMBL/GenBank/DDBJ whole genome shotgun (WGS) entry which is preliminary data.</text>
</comment>
<dbReference type="GO" id="GO:0015749">
    <property type="term" value="P:monosaccharide transmembrane transport"/>
    <property type="evidence" value="ECO:0007669"/>
    <property type="project" value="UniProtKB-ARBA"/>
</dbReference>
<accession>A0A8J2Z217</accession>
<dbReference type="PANTHER" id="PTHR43790">
    <property type="entry name" value="CARBOHYDRATE TRANSPORT ATP-BINDING PROTEIN MG119-RELATED"/>
    <property type="match status" value="1"/>
</dbReference>
<keyword evidence="6" id="KW-0677">Repeat</keyword>
<keyword evidence="8 12" id="KW-0067">ATP-binding</keyword>
<evidence type="ECO:0000256" key="9">
    <source>
        <dbReference type="ARBA" id="ARBA00022967"/>
    </source>
</evidence>
<dbReference type="RefSeq" id="WP_117001158.1">
    <property type="nucleotide sequence ID" value="NZ_BMJS01000001.1"/>
</dbReference>
<comment type="subcellular location">
    <subcellularLocation>
        <location evidence="2">Cell inner membrane</location>
    </subcellularLocation>
    <subcellularLocation>
        <location evidence="1">Cell membrane</location>
        <topology evidence="1">Peripheral membrane protein</topology>
    </subcellularLocation>
</comment>
<keyword evidence="10" id="KW-0472">Membrane</keyword>
<dbReference type="GO" id="GO:0005886">
    <property type="term" value="C:plasma membrane"/>
    <property type="evidence" value="ECO:0007669"/>
    <property type="project" value="UniProtKB-SubCell"/>
</dbReference>
<keyword evidence="7" id="KW-0547">Nucleotide-binding</keyword>
<proteinExistence type="predicted"/>
<dbReference type="CDD" id="cd03215">
    <property type="entry name" value="ABC_Carb_Monos_II"/>
    <property type="match status" value="1"/>
</dbReference>
<dbReference type="InterPro" id="IPR027417">
    <property type="entry name" value="P-loop_NTPase"/>
</dbReference>
<dbReference type="FunFam" id="3.40.50.300:FF:000126">
    <property type="entry name" value="Galactose/methyl galactoside import ATP-binding protein MglA"/>
    <property type="match status" value="1"/>
</dbReference>
<keyword evidence="5" id="KW-0762">Sugar transport</keyword>
<evidence type="ECO:0000256" key="2">
    <source>
        <dbReference type="ARBA" id="ARBA00004533"/>
    </source>
</evidence>
<gene>
    <name evidence="12" type="primary">rbsA</name>
    <name evidence="12" type="ORF">GCM10010995_02430</name>
</gene>
<dbReference type="AlphaFoldDB" id="A0A8J2Z217"/>
<dbReference type="PANTHER" id="PTHR43790:SF3">
    <property type="entry name" value="D-ALLOSE IMPORT ATP-BINDING PROTEIN ALSA-RELATED"/>
    <property type="match status" value="1"/>
</dbReference>
<evidence type="ECO:0000259" key="11">
    <source>
        <dbReference type="PROSITE" id="PS50893"/>
    </source>
</evidence>
<evidence type="ECO:0000256" key="7">
    <source>
        <dbReference type="ARBA" id="ARBA00022741"/>
    </source>
</evidence>
<dbReference type="Proteomes" id="UP000636949">
    <property type="component" value="Unassembled WGS sequence"/>
</dbReference>
<evidence type="ECO:0000256" key="4">
    <source>
        <dbReference type="ARBA" id="ARBA00022475"/>
    </source>
</evidence>
<evidence type="ECO:0000256" key="6">
    <source>
        <dbReference type="ARBA" id="ARBA00022737"/>
    </source>
</evidence>
<dbReference type="SMART" id="SM00382">
    <property type="entry name" value="AAA"/>
    <property type="match status" value="2"/>
</dbReference>
<dbReference type="InterPro" id="IPR003439">
    <property type="entry name" value="ABC_transporter-like_ATP-bd"/>
</dbReference>
<dbReference type="PROSITE" id="PS00211">
    <property type="entry name" value="ABC_TRANSPORTER_1"/>
    <property type="match status" value="1"/>
</dbReference>